<dbReference type="InterPro" id="IPR036388">
    <property type="entry name" value="WH-like_DNA-bd_sf"/>
</dbReference>
<evidence type="ECO:0000259" key="2">
    <source>
        <dbReference type="Pfam" id="PF04492"/>
    </source>
</evidence>
<dbReference type="Pfam" id="PF04492">
    <property type="entry name" value="Phage_rep_O"/>
    <property type="match status" value="1"/>
</dbReference>
<sequence>MRIKEVKGWGKLQRTLAKALAGAKINVYEGRVVWAIVFKTIAFNKLEDEIPWSQLSELTDIDEWNLTRPINSLLEKGIIFRKDSILGVQLDFKKWKIPSLEMVEKETPSLEKETPSLEKETPSLE</sequence>
<dbReference type="NCBIfam" id="TIGR01610">
    <property type="entry name" value="phage_O_Nterm"/>
    <property type="match status" value="1"/>
</dbReference>
<evidence type="ECO:0000313" key="3">
    <source>
        <dbReference type="EMBL" id="GAI23983.1"/>
    </source>
</evidence>
<organism evidence="3">
    <name type="scientific">marine sediment metagenome</name>
    <dbReference type="NCBI Taxonomy" id="412755"/>
    <lineage>
        <taxon>unclassified sequences</taxon>
        <taxon>metagenomes</taxon>
        <taxon>ecological metagenomes</taxon>
    </lineage>
</organism>
<comment type="caution">
    <text evidence="3">The sequence shown here is derived from an EMBL/GenBank/DDBJ whole genome shotgun (WGS) entry which is preliminary data.</text>
</comment>
<gene>
    <name evidence="3" type="ORF">S06H3_33693</name>
</gene>
<accession>X1LY55</accession>
<dbReference type="AlphaFoldDB" id="X1LY55"/>
<evidence type="ECO:0000256" key="1">
    <source>
        <dbReference type="SAM" id="MobiDB-lite"/>
    </source>
</evidence>
<feature type="region of interest" description="Disordered" evidence="1">
    <location>
        <begin position="104"/>
        <end position="125"/>
    </location>
</feature>
<dbReference type="GO" id="GO:0006260">
    <property type="term" value="P:DNA replication"/>
    <property type="evidence" value="ECO:0007669"/>
    <property type="project" value="InterPro"/>
</dbReference>
<name>X1LY55_9ZZZZ</name>
<reference evidence="3" key="1">
    <citation type="journal article" date="2014" name="Front. Microbiol.">
        <title>High frequency of phylogenetically diverse reductive dehalogenase-homologous genes in deep subseafloor sedimentary metagenomes.</title>
        <authorList>
            <person name="Kawai M."/>
            <person name="Futagami T."/>
            <person name="Toyoda A."/>
            <person name="Takaki Y."/>
            <person name="Nishi S."/>
            <person name="Hori S."/>
            <person name="Arai W."/>
            <person name="Tsubouchi T."/>
            <person name="Morono Y."/>
            <person name="Uchiyama I."/>
            <person name="Ito T."/>
            <person name="Fujiyama A."/>
            <person name="Inagaki F."/>
            <person name="Takami H."/>
        </authorList>
    </citation>
    <scope>NUCLEOTIDE SEQUENCE</scope>
    <source>
        <strain evidence="3">Expedition CK06-06</strain>
    </source>
</reference>
<feature type="non-terminal residue" evidence="3">
    <location>
        <position position="125"/>
    </location>
</feature>
<dbReference type="Gene3D" id="1.10.10.10">
    <property type="entry name" value="Winged helix-like DNA-binding domain superfamily/Winged helix DNA-binding domain"/>
    <property type="match status" value="1"/>
</dbReference>
<dbReference type="InterPro" id="IPR006497">
    <property type="entry name" value="Phage_lambda_VrpO_N"/>
</dbReference>
<protein>
    <recommendedName>
        <fullName evidence="2">Bacteriophage lambda Replication protein O N-terminal domain-containing protein</fullName>
    </recommendedName>
</protein>
<proteinExistence type="predicted"/>
<feature type="domain" description="Bacteriophage lambda Replication protein O N-terminal" evidence="2">
    <location>
        <begin position="8"/>
        <end position="95"/>
    </location>
</feature>
<dbReference type="EMBL" id="BARV01020137">
    <property type="protein sequence ID" value="GAI23983.1"/>
    <property type="molecule type" value="Genomic_DNA"/>
</dbReference>